<keyword evidence="1" id="KW-0472">Membrane</keyword>
<dbReference type="PANTHER" id="PTHR34883">
    <property type="entry name" value="SERINE-RICH PROTEIN, PUTATIVE-RELATED-RELATED"/>
    <property type="match status" value="1"/>
</dbReference>
<keyword evidence="1" id="KW-1133">Transmembrane helix</keyword>
<dbReference type="SUPFAM" id="SSF49503">
    <property type="entry name" value="Cupredoxins"/>
    <property type="match status" value="1"/>
</dbReference>
<name>A0A0G0AET4_TRIHA</name>
<dbReference type="OMA" id="CKAPTHC"/>
<keyword evidence="1" id="KW-0812">Transmembrane</keyword>
<dbReference type="OrthoDB" id="2331100at2759"/>
<dbReference type="PANTHER" id="PTHR34883:SF15">
    <property type="entry name" value="EXTRACELLULAR SERINE-RICH PROTEIN"/>
    <property type="match status" value="1"/>
</dbReference>
<accession>A0A0G0AET4</accession>
<evidence type="ECO:0000313" key="3">
    <source>
        <dbReference type="EMBL" id="KKP03544.1"/>
    </source>
</evidence>
<dbReference type="AlphaFoldDB" id="A0A0G0AET4"/>
<evidence type="ECO:0000256" key="1">
    <source>
        <dbReference type="SAM" id="Phobius"/>
    </source>
</evidence>
<reference evidence="4" key="1">
    <citation type="journal article" date="2015" name="Genome Announc.">
        <title>Draft whole-genome sequence of the biocontrol agent Trichoderma harzianum T6776.</title>
        <authorList>
            <person name="Baroncelli R."/>
            <person name="Piaggeschi G."/>
            <person name="Fiorini L."/>
            <person name="Bertolini E."/>
            <person name="Zapparata A."/>
            <person name="Pe M.E."/>
            <person name="Sarrocco S."/>
            <person name="Vannacci G."/>
        </authorList>
    </citation>
    <scope>NUCLEOTIDE SEQUENCE [LARGE SCALE GENOMIC DNA]</scope>
    <source>
        <strain evidence="4">T6776</strain>
    </source>
</reference>
<feature type="transmembrane region" description="Helical" evidence="1">
    <location>
        <begin position="199"/>
        <end position="219"/>
    </location>
</feature>
<comment type="caution">
    <text evidence="3">The sequence shown here is derived from an EMBL/GenBank/DDBJ whole genome shotgun (WGS) entry which is preliminary data.</text>
</comment>
<evidence type="ECO:0000256" key="2">
    <source>
        <dbReference type="SAM" id="SignalP"/>
    </source>
</evidence>
<sequence length="220" mass="22112">MRATTFATAAVVALASHANADTIRIDVGQNNALAFSPDSVTAKVGDILDFHFHAINHSVVMGDFDTPCAPAKTGGFFSGFMPVSGSGEADESFQVKVNSTDPIFFYCAQNTFSHCKSGMSGVVNGPNSGNTLAAYQSAAKNVKSASNPASVFGGSLVADTSSSPTTSAAAAATTSCTVSSNSGGGNGYKRSNTCTSGAGSVQVSLGIVAAFTFGMAILMS</sequence>
<protein>
    <recommendedName>
        <fullName evidence="5">Phytocyanin domain-containing protein</fullName>
    </recommendedName>
</protein>
<dbReference type="InterPro" id="IPR008972">
    <property type="entry name" value="Cupredoxin"/>
</dbReference>
<dbReference type="CDD" id="cd00920">
    <property type="entry name" value="Cupredoxin"/>
    <property type="match status" value="1"/>
</dbReference>
<dbReference type="InterPro" id="IPR052953">
    <property type="entry name" value="Ser-rich/MCO-related"/>
</dbReference>
<organism evidence="3 4">
    <name type="scientific">Trichoderma harzianum</name>
    <name type="common">Hypocrea lixii</name>
    <dbReference type="NCBI Taxonomy" id="5544"/>
    <lineage>
        <taxon>Eukaryota</taxon>
        <taxon>Fungi</taxon>
        <taxon>Dikarya</taxon>
        <taxon>Ascomycota</taxon>
        <taxon>Pezizomycotina</taxon>
        <taxon>Sordariomycetes</taxon>
        <taxon>Hypocreomycetidae</taxon>
        <taxon>Hypocreales</taxon>
        <taxon>Hypocreaceae</taxon>
        <taxon>Trichoderma</taxon>
    </lineage>
</organism>
<proteinExistence type="predicted"/>
<dbReference type="EMBL" id="JOKZ01000106">
    <property type="protein sequence ID" value="KKP03544.1"/>
    <property type="molecule type" value="Genomic_DNA"/>
</dbReference>
<dbReference type="Gene3D" id="2.60.40.420">
    <property type="entry name" value="Cupredoxins - blue copper proteins"/>
    <property type="match status" value="1"/>
</dbReference>
<gene>
    <name evidence="3" type="ORF">THAR02_04351</name>
</gene>
<keyword evidence="2" id="KW-0732">Signal</keyword>
<evidence type="ECO:0000313" key="4">
    <source>
        <dbReference type="Proteomes" id="UP000034112"/>
    </source>
</evidence>
<feature type="chain" id="PRO_5002530933" description="Phytocyanin domain-containing protein" evidence="2">
    <location>
        <begin position="21"/>
        <end position="220"/>
    </location>
</feature>
<dbReference type="Proteomes" id="UP000034112">
    <property type="component" value="Unassembled WGS sequence"/>
</dbReference>
<evidence type="ECO:0008006" key="5">
    <source>
        <dbReference type="Google" id="ProtNLM"/>
    </source>
</evidence>
<feature type="signal peptide" evidence="2">
    <location>
        <begin position="1"/>
        <end position="20"/>
    </location>
</feature>